<reference evidence="2" key="1">
    <citation type="submission" date="2018-02" db="EMBL/GenBank/DDBJ databases">
        <title>Rhizophora mucronata_Transcriptome.</title>
        <authorList>
            <person name="Meera S.P."/>
            <person name="Sreeshan A."/>
            <person name="Augustine A."/>
        </authorList>
    </citation>
    <scope>NUCLEOTIDE SEQUENCE</scope>
    <source>
        <tissue evidence="2">Leaf</tissue>
    </source>
</reference>
<accession>A0A2P2P7Y1</accession>
<evidence type="ECO:0000313" key="2">
    <source>
        <dbReference type="EMBL" id="MBX50866.1"/>
    </source>
</evidence>
<dbReference type="EMBL" id="GGEC01070382">
    <property type="protein sequence ID" value="MBX50866.1"/>
    <property type="molecule type" value="Transcribed_RNA"/>
</dbReference>
<name>A0A2P2P7Y1_RHIMU</name>
<keyword evidence="1" id="KW-1133">Transmembrane helix</keyword>
<organism evidence="2">
    <name type="scientific">Rhizophora mucronata</name>
    <name type="common">Asiatic mangrove</name>
    <dbReference type="NCBI Taxonomy" id="61149"/>
    <lineage>
        <taxon>Eukaryota</taxon>
        <taxon>Viridiplantae</taxon>
        <taxon>Streptophyta</taxon>
        <taxon>Embryophyta</taxon>
        <taxon>Tracheophyta</taxon>
        <taxon>Spermatophyta</taxon>
        <taxon>Magnoliopsida</taxon>
        <taxon>eudicotyledons</taxon>
        <taxon>Gunneridae</taxon>
        <taxon>Pentapetalae</taxon>
        <taxon>rosids</taxon>
        <taxon>fabids</taxon>
        <taxon>Malpighiales</taxon>
        <taxon>Rhizophoraceae</taxon>
        <taxon>Rhizophora</taxon>
    </lineage>
</organism>
<protein>
    <submittedName>
        <fullName evidence="2">Uncharacterized protein</fullName>
    </submittedName>
</protein>
<feature type="transmembrane region" description="Helical" evidence="1">
    <location>
        <begin position="29"/>
        <end position="53"/>
    </location>
</feature>
<dbReference type="AlphaFoldDB" id="A0A2P2P7Y1"/>
<keyword evidence="1" id="KW-0472">Membrane</keyword>
<keyword evidence="1" id="KW-0812">Transmembrane</keyword>
<proteinExistence type="predicted"/>
<evidence type="ECO:0000256" key="1">
    <source>
        <dbReference type="SAM" id="Phobius"/>
    </source>
</evidence>
<sequence>MSFGITPALSIRENISAASFPSPCRASPAIIAVHVITFLCFIFSNTCEAFVILPDFAYMSISALLRGAVLSNPCVSM</sequence>